<feature type="compositionally biased region" description="Polar residues" evidence="1">
    <location>
        <begin position="259"/>
        <end position="273"/>
    </location>
</feature>
<feature type="compositionally biased region" description="Basic and acidic residues" evidence="1">
    <location>
        <begin position="228"/>
        <end position="245"/>
    </location>
</feature>
<dbReference type="Pfam" id="PF03837">
    <property type="entry name" value="RecT"/>
    <property type="match status" value="1"/>
</dbReference>
<dbReference type="InterPro" id="IPR018330">
    <property type="entry name" value="RecT_fam"/>
</dbReference>
<dbReference type="NCBIfam" id="TIGR00616">
    <property type="entry name" value="rect"/>
    <property type="match status" value="1"/>
</dbReference>
<feature type="region of interest" description="Disordered" evidence="1">
    <location>
        <begin position="226"/>
        <end position="273"/>
    </location>
</feature>
<accession>A0ABT7UVB2</accession>
<proteinExistence type="predicted"/>
<dbReference type="InterPro" id="IPR004590">
    <property type="entry name" value="ssDNA_annealing_RecT"/>
</dbReference>
<comment type="caution">
    <text evidence="2">The sequence shown here is derived from an EMBL/GenBank/DDBJ whole genome shotgun (WGS) entry which is preliminary data.</text>
</comment>
<dbReference type="RefSeq" id="WP_289585573.1">
    <property type="nucleotide sequence ID" value="NZ_JAUDDW010000001.1"/>
</dbReference>
<evidence type="ECO:0000256" key="1">
    <source>
        <dbReference type="SAM" id="MobiDB-lite"/>
    </source>
</evidence>
<organism evidence="2 3">
    <name type="scientific">Limosilactobacillus pontis</name>
    <dbReference type="NCBI Taxonomy" id="35787"/>
    <lineage>
        <taxon>Bacteria</taxon>
        <taxon>Bacillati</taxon>
        <taxon>Bacillota</taxon>
        <taxon>Bacilli</taxon>
        <taxon>Lactobacillales</taxon>
        <taxon>Lactobacillaceae</taxon>
        <taxon>Limosilactobacillus</taxon>
    </lineage>
</organism>
<gene>
    <name evidence="2" type="ORF">QUW44_00390</name>
</gene>
<protein>
    <submittedName>
        <fullName evidence="2">Recombinase RecT</fullName>
    </submittedName>
</protein>
<dbReference type="Proteomes" id="UP001529343">
    <property type="component" value="Unassembled WGS sequence"/>
</dbReference>
<keyword evidence="3" id="KW-1185">Reference proteome</keyword>
<evidence type="ECO:0000313" key="3">
    <source>
        <dbReference type="Proteomes" id="UP001529343"/>
    </source>
</evidence>
<evidence type="ECO:0000313" key="2">
    <source>
        <dbReference type="EMBL" id="MDM8265633.1"/>
    </source>
</evidence>
<reference evidence="3" key="1">
    <citation type="submission" date="2023-06" db="EMBL/GenBank/DDBJ databases">
        <title>Identification and characterization of horizontal gene transfer across gut microbiota members of farm animals based on homology search.</title>
        <authorList>
            <person name="Zeman M."/>
            <person name="Kubasova T."/>
            <person name="Jahodarova E."/>
            <person name="Nykrynova M."/>
            <person name="Rychlik I."/>
        </authorList>
    </citation>
    <scope>NUCLEOTIDE SEQUENCE [LARGE SCALE GENOMIC DNA]</scope>
    <source>
        <strain evidence="3">161_Gplus</strain>
    </source>
</reference>
<sequence length="273" mass="31009">MAHQVAKPSQFTVKQLVKADVVKEKFDNVLGNRAPQFMTSLINVVNENYQLQKVDANSVVASALVAAALDLPINQNLGYMYIVPYGKTATPQIGYRGYIQLAQRSGQYRKITALPVYEDEYKGWNPLAEELKYEHHDKYRKNEKPVGYFGSFELLNGFEKNVYWTWQQIDDHRREFSQSGGKNSDQPKGVWAKHYDAMALKTVLRNLLTKWGPMTVDIQTASMADSGDYDHLEDGPRDVTPKQDQNEQTQELLDGFYKSQGQESEGGQDNGSK</sequence>
<dbReference type="EMBL" id="JAUDDW010000001">
    <property type="protein sequence ID" value="MDM8265633.1"/>
    <property type="molecule type" value="Genomic_DNA"/>
</dbReference>
<name>A0ABT7UVB2_9LACO</name>